<evidence type="ECO:0000313" key="2">
    <source>
        <dbReference type="Proteomes" id="UP000887566"/>
    </source>
</evidence>
<organism evidence="2 3">
    <name type="scientific">Plectus sambesii</name>
    <dbReference type="NCBI Taxonomy" id="2011161"/>
    <lineage>
        <taxon>Eukaryota</taxon>
        <taxon>Metazoa</taxon>
        <taxon>Ecdysozoa</taxon>
        <taxon>Nematoda</taxon>
        <taxon>Chromadorea</taxon>
        <taxon>Plectida</taxon>
        <taxon>Plectina</taxon>
        <taxon>Plectoidea</taxon>
        <taxon>Plectidae</taxon>
        <taxon>Plectus</taxon>
    </lineage>
</organism>
<accession>A0A914XV37</accession>
<dbReference type="WBParaSite" id="PSAMB.scaffold9834size4582.g32795.t1">
    <property type="protein sequence ID" value="PSAMB.scaffold9834size4582.g32795.t1"/>
    <property type="gene ID" value="PSAMB.scaffold9834size4582.g32795"/>
</dbReference>
<keyword evidence="2" id="KW-1185">Reference proteome</keyword>
<dbReference type="Proteomes" id="UP000887566">
    <property type="component" value="Unplaced"/>
</dbReference>
<dbReference type="AlphaFoldDB" id="A0A914XV37"/>
<evidence type="ECO:0000256" key="1">
    <source>
        <dbReference type="SAM" id="MobiDB-lite"/>
    </source>
</evidence>
<evidence type="ECO:0000313" key="3">
    <source>
        <dbReference type="WBParaSite" id="PSAMB.scaffold9834size4582.g32795.t1"/>
    </source>
</evidence>
<dbReference type="InterPro" id="IPR002110">
    <property type="entry name" value="Ankyrin_rpt"/>
</dbReference>
<dbReference type="InterPro" id="IPR036770">
    <property type="entry name" value="Ankyrin_rpt-contain_sf"/>
</dbReference>
<protein>
    <submittedName>
        <fullName evidence="3">Uncharacterized protein</fullName>
    </submittedName>
</protein>
<feature type="region of interest" description="Disordered" evidence="1">
    <location>
        <begin position="83"/>
        <end position="119"/>
    </location>
</feature>
<sequence>MDFTESYLNRCSNVGLACRVGDCESLRRLLESGAPADVRDNRGWYPVHEAAYGLHADCINLLIRHVHCERSGNNMFPQTITAARSESPPASVRSQTGCSGRKSVIAAPSSSGHQPKNPVQCATLRARNSVLERGSLFGLPNARES</sequence>
<dbReference type="Gene3D" id="1.25.40.20">
    <property type="entry name" value="Ankyrin repeat-containing domain"/>
    <property type="match status" value="1"/>
</dbReference>
<proteinExistence type="predicted"/>
<dbReference type="Pfam" id="PF13637">
    <property type="entry name" value="Ank_4"/>
    <property type="match status" value="1"/>
</dbReference>
<dbReference type="SUPFAM" id="SSF48403">
    <property type="entry name" value="Ankyrin repeat"/>
    <property type="match status" value="1"/>
</dbReference>
<reference evidence="3" key="1">
    <citation type="submission" date="2022-11" db="UniProtKB">
        <authorList>
            <consortium name="WormBaseParasite"/>
        </authorList>
    </citation>
    <scope>IDENTIFICATION</scope>
</reference>
<name>A0A914XV37_9BILA</name>